<dbReference type="InterPro" id="IPR010425">
    <property type="entry name" value="Caps_synth_GfcC-like_C"/>
</dbReference>
<dbReference type="Gene3D" id="3.10.560.10">
    <property type="entry name" value="Outer membrane lipoprotein wza domain like"/>
    <property type="match status" value="1"/>
</dbReference>
<evidence type="ECO:0000259" key="2">
    <source>
        <dbReference type="Pfam" id="PF06251"/>
    </source>
</evidence>
<dbReference type="InterPro" id="IPR046459">
    <property type="entry name" value="Caps_syn_GfcC_N"/>
</dbReference>
<proteinExistence type="predicted"/>
<feature type="domain" description="Capsule biosynthesis GfcC-like C-terminal" evidence="2">
    <location>
        <begin position="151"/>
        <end position="210"/>
    </location>
</feature>
<dbReference type="Proteomes" id="UP000315115">
    <property type="component" value="Chromosome 1"/>
</dbReference>
<sequence>MKRSLTLALLVASPTFVSHASELSITTHSPDYNLSFDQPARLVDALNVAQSNKVVITYPLAAYIATLTPSAEFIAEVEDNLNIVSSEAQATAFAHYLKQQTFNEKLIHNLDIDVIRLNERQNPLLRGDLALFTPNKSQPIVVGAVTNQEHQLKTGTSLESQWNDIDFLDAAQKYQPIIIQPDGTVFKTDVGYWVSQEHYLAAGSIVYVPFFSPDSTFDNAAIELLKAVEVSQ</sequence>
<dbReference type="AlphaFoldDB" id="A0A510I1V3"/>
<feature type="domain" description="Capsule biosynthesis GfcC-like N-terminal" evidence="3">
    <location>
        <begin position="88"/>
        <end position="133"/>
    </location>
</feature>
<gene>
    <name evidence="4" type="ORF">VroAM7_02180</name>
</gene>
<keyword evidence="1" id="KW-0732">Signal</keyword>
<accession>A0A510I1V3</accession>
<dbReference type="Pfam" id="PF20616">
    <property type="entry name" value="Caps_syn_GfcC_N"/>
    <property type="match status" value="1"/>
</dbReference>
<feature type="chain" id="PRO_5021777779" evidence="1">
    <location>
        <begin position="21"/>
        <end position="232"/>
    </location>
</feature>
<dbReference type="EMBL" id="AP019798">
    <property type="protein sequence ID" value="BBL87565.1"/>
    <property type="molecule type" value="Genomic_DNA"/>
</dbReference>
<evidence type="ECO:0000313" key="4">
    <source>
        <dbReference type="EMBL" id="BBL87565.1"/>
    </source>
</evidence>
<evidence type="ECO:0000256" key="1">
    <source>
        <dbReference type="SAM" id="SignalP"/>
    </source>
</evidence>
<reference evidence="5" key="1">
    <citation type="submission" date="2019-07" db="EMBL/GenBank/DDBJ databases">
        <title>Complete Genome Sequences of Vibrion rotiferianus strain AM7.</title>
        <authorList>
            <person name="Miyazaki K."/>
            <person name="Wiseschart A."/>
            <person name="Pootanakit K."/>
            <person name="Ishimori K."/>
            <person name="Kitahara K."/>
        </authorList>
    </citation>
    <scope>NUCLEOTIDE SEQUENCE [LARGE SCALE GENOMIC DNA]</scope>
    <source>
        <strain evidence="5">AM7</strain>
    </source>
</reference>
<dbReference type="RefSeq" id="WP_143691748.1">
    <property type="nucleotide sequence ID" value="NZ_AP019798.1"/>
</dbReference>
<evidence type="ECO:0000313" key="5">
    <source>
        <dbReference type="Proteomes" id="UP000315115"/>
    </source>
</evidence>
<protein>
    <submittedName>
        <fullName evidence="4">Uncharacterized protein</fullName>
    </submittedName>
</protein>
<evidence type="ECO:0000259" key="3">
    <source>
        <dbReference type="Pfam" id="PF20616"/>
    </source>
</evidence>
<dbReference type="Pfam" id="PF06251">
    <property type="entry name" value="Caps_syn_GfcC_C"/>
    <property type="match status" value="1"/>
</dbReference>
<feature type="signal peptide" evidence="1">
    <location>
        <begin position="1"/>
        <end position="20"/>
    </location>
</feature>
<name>A0A510I1V3_9VIBR</name>
<organism evidence="4 5">
    <name type="scientific">Vibrio rotiferianus</name>
    <dbReference type="NCBI Taxonomy" id="190895"/>
    <lineage>
        <taxon>Bacteria</taxon>
        <taxon>Pseudomonadati</taxon>
        <taxon>Pseudomonadota</taxon>
        <taxon>Gammaproteobacteria</taxon>
        <taxon>Vibrionales</taxon>
        <taxon>Vibrionaceae</taxon>
        <taxon>Vibrio</taxon>
    </lineage>
</organism>